<reference evidence="3 4" key="1">
    <citation type="journal article" date="2015" name="Int. J. Syst. Evol. Microbiol.">
        <title>Gemmobacter intermedius sp. nov., isolated from a white stork (Ciconia ciconia).</title>
        <authorList>
            <person name="Kampfer P."/>
            <person name="Jerzak L."/>
            <person name="Wilharm G."/>
            <person name="Golke J."/>
            <person name="Busse H.J."/>
            <person name="Glaeser S.P."/>
        </authorList>
    </citation>
    <scope>NUCLEOTIDE SEQUENCE [LARGE SCALE GENOMIC DNA]</scope>
    <source>
        <strain evidence="3 4">119/4</strain>
    </source>
</reference>
<keyword evidence="3" id="KW-0808">Transferase</keyword>
<dbReference type="Pfam" id="PF13410">
    <property type="entry name" value="GST_C_2"/>
    <property type="match status" value="1"/>
</dbReference>
<sequence>MIRLYGVARSRATRPLWVLYETGMAFEQIPVVQAYRLADPLAADAPLNTASPEFLAVNAQGLVPALRDGDLVMTESLAISWYLARAYGGDLAPQTPQEEAMALQWAFVGGTAVEDAGLRITKAITADGYEAAMQQPAVQADIAALRRPFALIEAGLEGRDWLLGARFTVADIMLAECVRYAQPAKDLLADYPRLSAWLARAQNRPAFARVMADRAAEPA</sequence>
<accession>A0A3S3VVG1</accession>
<dbReference type="InterPro" id="IPR040079">
    <property type="entry name" value="Glutathione_S-Trfase"/>
</dbReference>
<comment type="caution">
    <text evidence="3">The sequence shown here is derived from an EMBL/GenBank/DDBJ whole genome shotgun (WGS) entry which is preliminary data.</text>
</comment>
<dbReference type="PANTHER" id="PTHR44051:SF8">
    <property type="entry name" value="GLUTATHIONE S-TRANSFERASE GSTA"/>
    <property type="match status" value="1"/>
</dbReference>
<dbReference type="SFLD" id="SFLDS00019">
    <property type="entry name" value="Glutathione_Transferase_(cytos"/>
    <property type="match status" value="1"/>
</dbReference>
<dbReference type="Gene3D" id="3.40.30.10">
    <property type="entry name" value="Glutaredoxin"/>
    <property type="match status" value="1"/>
</dbReference>
<evidence type="ECO:0000313" key="3">
    <source>
        <dbReference type="EMBL" id="RWY42950.1"/>
    </source>
</evidence>
<dbReference type="InterPro" id="IPR004045">
    <property type="entry name" value="Glutathione_S-Trfase_N"/>
</dbReference>
<evidence type="ECO:0000259" key="2">
    <source>
        <dbReference type="PROSITE" id="PS50405"/>
    </source>
</evidence>
<evidence type="ECO:0000259" key="1">
    <source>
        <dbReference type="PROSITE" id="PS50404"/>
    </source>
</evidence>
<gene>
    <name evidence="3" type="ORF">EP867_05550</name>
</gene>
<dbReference type="GO" id="GO:0016740">
    <property type="term" value="F:transferase activity"/>
    <property type="evidence" value="ECO:0007669"/>
    <property type="project" value="UniProtKB-KW"/>
</dbReference>
<dbReference type="InterPro" id="IPR010987">
    <property type="entry name" value="Glutathione-S-Trfase_C-like"/>
</dbReference>
<dbReference type="OrthoDB" id="9810080at2"/>
<dbReference type="InterPro" id="IPR036282">
    <property type="entry name" value="Glutathione-S-Trfase_C_sf"/>
</dbReference>
<proteinExistence type="predicted"/>
<dbReference type="PROSITE" id="PS50404">
    <property type="entry name" value="GST_NTER"/>
    <property type="match status" value="1"/>
</dbReference>
<dbReference type="PROSITE" id="PS50405">
    <property type="entry name" value="GST_CTER"/>
    <property type="match status" value="1"/>
</dbReference>
<dbReference type="Proteomes" id="UP000287168">
    <property type="component" value="Unassembled WGS sequence"/>
</dbReference>
<name>A0A3S3VVG1_9RHOB</name>
<dbReference type="InterPro" id="IPR036249">
    <property type="entry name" value="Thioredoxin-like_sf"/>
</dbReference>
<keyword evidence="4" id="KW-1185">Reference proteome</keyword>
<feature type="domain" description="GST N-terminal" evidence="1">
    <location>
        <begin position="1"/>
        <end position="91"/>
    </location>
</feature>
<dbReference type="RefSeq" id="WP_128487215.1">
    <property type="nucleotide sequence ID" value="NZ_JBHLXB010000088.1"/>
</dbReference>
<evidence type="ECO:0000313" key="4">
    <source>
        <dbReference type="Proteomes" id="UP000287168"/>
    </source>
</evidence>
<dbReference type="EMBL" id="SBLC01000006">
    <property type="protein sequence ID" value="RWY42950.1"/>
    <property type="molecule type" value="Genomic_DNA"/>
</dbReference>
<feature type="domain" description="GST C-terminal" evidence="2">
    <location>
        <begin position="95"/>
        <end position="219"/>
    </location>
</feature>
<protein>
    <submittedName>
        <fullName evidence="3">Glutathione S-transferase family protein</fullName>
    </submittedName>
</protein>
<dbReference type="Pfam" id="PF13417">
    <property type="entry name" value="GST_N_3"/>
    <property type="match status" value="1"/>
</dbReference>
<dbReference type="CDD" id="cd03046">
    <property type="entry name" value="GST_N_GTT1_like"/>
    <property type="match status" value="1"/>
</dbReference>
<dbReference type="SFLD" id="SFLDG00358">
    <property type="entry name" value="Main_(cytGST)"/>
    <property type="match status" value="1"/>
</dbReference>
<organism evidence="3 4">
    <name type="scientific">Falsigemmobacter intermedius</name>
    <dbReference type="NCBI Taxonomy" id="1553448"/>
    <lineage>
        <taxon>Bacteria</taxon>
        <taxon>Pseudomonadati</taxon>
        <taxon>Pseudomonadota</taxon>
        <taxon>Alphaproteobacteria</taxon>
        <taxon>Rhodobacterales</taxon>
        <taxon>Paracoccaceae</taxon>
        <taxon>Falsigemmobacter</taxon>
    </lineage>
</organism>
<dbReference type="SUPFAM" id="SSF52833">
    <property type="entry name" value="Thioredoxin-like"/>
    <property type="match status" value="1"/>
</dbReference>
<dbReference type="SUPFAM" id="SSF47616">
    <property type="entry name" value="GST C-terminal domain-like"/>
    <property type="match status" value="1"/>
</dbReference>
<dbReference type="PANTHER" id="PTHR44051">
    <property type="entry name" value="GLUTATHIONE S-TRANSFERASE-RELATED"/>
    <property type="match status" value="1"/>
</dbReference>
<dbReference type="Gene3D" id="1.20.1050.10">
    <property type="match status" value="1"/>
</dbReference>
<dbReference type="AlphaFoldDB" id="A0A3S3VVG1"/>